<dbReference type="CDD" id="cd12797">
    <property type="entry name" value="M23_peptidase"/>
    <property type="match status" value="1"/>
</dbReference>
<evidence type="ECO:0000313" key="6">
    <source>
        <dbReference type="EMBL" id="CAB5218975.1"/>
    </source>
</evidence>
<evidence type="ECO:0000259" key="4">
    <source>
        <dbReference type="Pfam" id="PF01551"/>
    </source>
</evidence>
<dbReference type="GO" id="GO:0042742">
    <property type="term" value="P:defense response to bacterium"/>
    <property type="evidence" value="ECO:0007669"/>
    <property type="project" value="UniProtKB-KW"/>
</dbReference>
<evidence type="ECO:0000256" key="2">
    <source>
        <dbReference type="ARBA" id="ARBA00022638"/>
    </source>
</evidence>
<dbReference type="PANTHER" id="PTHR21666:SF270">
    <property type="entry name" value="MUREIN HYDROLASE ACTIVATOR ENVC"/>
    <property type="match status" value="1"/>
</dbReference>
<dbReference type="EMBL" id="LR798275">
    <property type="protein sequence ID" value="CAB5218975.1"/>
    <property type="molecule type" value="Genomic_DNA"/>
</dbReference>
<gene>
    <name evidence="5" type="ORF">UFOVP113_24</name>
    <name evidence="6" type="ORF">UFOVP225_11</name>
</gene>
<dbReference type="InterPro" id="IPR016047">
    <property type="entry name" value="M23ase_b-sheet_dom"/>
</dbReference>
<feature type="region of interest" description="Disordered" evidence="3">
    <location>
        <begin position="47"/>
        <end position="84"/>
    </location>
</feature>
<dbReference type="Gene3D" id="2.70.70.10">
    <property type="entry name" value="Glucose Permease (Domain IIA)"/>
    <property type="match status" value="1"/>
</dbReference>
<sequence length="847" mass="86215">MLNLTGGGGAKKAKLVADVTAEIDKLNASLTKTVALTDAWAKNIKKAKGAGAGSGGGGGSMEFGSSPPPPISGGGTGGYVNPSNAKPGGVTSGGYINPPGTDSMSWKSVGKDALGSLAAGASGMAASTAQGFMAAIKPSDFVTNDMARRSYGFYSGLGGNAGAAAGSMAFRSMMNNGTATSSLDAANAAMMGASNGLMPSMSNAYKGAAGVSNIMPGVGLEGGMEAQAALNKASSVNKLRMIGIQVRDANGMPRAVEDVARQIWTQLKTMTGGDGRGAITAKDLDFALQSGNSLDSMLNQYFGNDPILRQSVIRYLYQFASGHGTSKKELEKTGANPAISQSMGKRNAAAYGAIDAYTNAGVKGVIDANSAIASIAKNVEAMAGNPLFQMMVQGSTFLQTFSGGANGGLGNILGGLFNWVGPAMMMIGKKGLSSIFEMIKTGGKGLFTKAADWAKGAWSKVADWGKGFWAKAGEWAKGAWGKVAEWGKGAWDWIKGLFGGGKGTAAAKTGETAAEVAGKVAPRAGIWGASQFLGPLSIVMDVLSLSGDTQQVDPNAPKPKPSGKVPFAPSFGVDPNKGKSSPLDDLFGNHGGEGGDGQLAGMGDGGVANPVDNYTSKITSQWGVVRHLVVNGKSVTTKPHGGMDIGVPEGTSVKAAKDGEVIHTGYNPDGFGHNVIIQHADGYQTLYGHLSSKAMQKGDKVTAGQLVGLSGNTGFSTGPHLHFQVQKEINGKTYDPAAYITGSTNLESSSAASGVHSDSAANDAVTNALFSSSSGSLFSGVKPKNGTGGSESSDPTILPTRGAMSGGNNITVHINVPAGAAINEHTLAREVKRILQEDERVKMAVNR</sequence>
<dbReference type="Pfam" id="PF01551">
    <property type="entry name" value="Peptidase_M23"/>
    <property type="match status" value="1"/>
</dbReference>
<dbReference type="PANTHER" id="PTHR21666">
    <property type="entry name" value="PEPTIDASE-RELATED"/>
    <property type="match status" value="1"/>
</dbReference>
<evidence type="ECO:0000256" key="3">
    <source>
        <dbReference type="SAM" id="MobiDB-lite"/>
    </source>
</evidence>
<keyword evidence="2" id="KW-0081">Bacteriolytic enzyme</keyword>
<dbReference type="EMBL" id="LR796231">
    <property type="protein sequence ID" value="CAB4128163.1"/>
    <property type="molecule type" value="Genomic_DNA"/>
</dbReference>
<dbReference type="InterPro" id="IPR050570">
    <property type="entry name" value="Cell_wall_metabolism_enzyme"/>
</dbReference>
<evidence type="ECO:0000256" key="1">
    <source>
        <dbReference type="ARBA" id="ARBA00022529"/>
    </source>
</evidence>
<evidence type="ECO:0000313" key="5">
    <source>
        <dbReference type="EMBL" id="CAB4128163.1"/>
    </source>
</evidence>
<dbReference type="SUPFAM" id="SSF51261">
    <property type="entry name" value="Duplicated hybrid motif"/>
    <property type="match status" value="1"/>
</dbReference>
<organism evidence="6">
    <name type="scientific">uncultured Caudovirales phage</name>
    <dbReference type="NCBI Taxonomy" id="2100421"/>
    <lineage>
        <taxon>Viruses</taxon>
        <taxon>Duplodnaviria</taxon>
        <taxon>Heunggongvirae</taxon>
        <taxon>Uroviricota</taxon>
        <taxon>Caudoviricetes</taxon>
        <taxon>Peduoviridae</taxon>
        <taxon>Maltschvirus</taxon>
        <taxon>Maltschvirus maltsch</taxon>
    </lineage>
</organism>
<protein>
    <submittedName>
        <fullName evidence="6">Peptidase M23</fullName>
    </submittedName>
</protein>
<feature type="compositionally biased region" description="Gly residues" evidence="3">
    <location>
        <begin position="50"/>
        <end position="61"/>
    </location>
</feature>
<dbReference type="InterPro" id="IPR011055">
    <property type="entry name" value="Dup_hybrid_motif"/>
</dbReference>
<dbReference type="GO" id="GO:0031640">
    <property type="term" value="P:killing of cells of another organism"/>
    <property type="evidence" value="ECO:0007669"/>
    <property type="project" value="UniProtKB-KW"/>
</dbReference>
<feature type="region of interest" description="Disordered" evidence="3">
    <location>
        <begin position="549"/>
        <end position="597"/>
    </location>
</feature>
<proteinExistence type="predicted"/>
<reference evidence="6" key="1">
    <citation type="submission" date="2020-05" db="EMBL/GenBank/DDBJ databases">
        <authorList>
            <person name="Chiriac C."/>
            <person name="Salcher M."/>
            <person name="Ghai R."/>
            <person name="Kavagutti S V."/>
        </authorList>
    </citation>
    <scope>NUCLEOTIDE SEQUENCE</scope>
</reference>
<name>A0A6J7WQH0_9CAUD</name>
<feature type="domain" description="M23ase beta-sheet core" evidence="4">
    <location>
        <begin position="639"/>
        <end position="736"/>
    </location>
</feature>
<accession>A0A6J7WQH0</accession>
<dbReference type="GO" id="GO:0004222">
    <property type="term" value="F:metalloendopeptidase activity"/>
    <property type="evidence" value="ECO:0007669"/>
    <property type="project" value="TreeGrafter"/>
</dbReference>
<keyword evidence="1" id="KW-0929">Antimicrobial</keyword>